<feature type="domain" description="VapC45 PIN like" evidence="1">
    <location>
        <begin position="12"/>
        <end position="57"/>
    </location>
</feature>
<evidence type="ECO:0000313" key="2">
    <source>
        <dbReference type="EMBL" id="MFC5992725.1"/>
    </source>
</evidence>
<evidence type="ECO:0000313" key="3">
    <source>
        <dbReference type="Proteomes" id="UP001596302"/>
    </source>
</evidence>
<proteinExistence type="predicted"/>
<comment type="caution">
    <text evidence="2">The sequence shown here is derived from an EMBL/GenBank/DDBJ whole genome shotgun (WGS) entry which is preliminary data.</text>
</comment>
<evidence type="ECO:0000259" key="1">
    <source>
        <dbReference type="Pfam" id="PF18478"/>
    </source>
</evidence>
<protein>
    <recommendedName>
        <fullName evidence="1">VapC45 PIN like domain-containing protein</fullName>
    </recommendedName>
</protein>
<dbReference type="Proteomes" id="UP001596302">
    <property type="component" value="Unassembled WGS sequence"/>
</dbReference>
<dbReference type="InterPro" id="IPR041375">
    <property type="entry name" value="VapC45_PIN-like"/>
</dbReference>
<organism evidence="2 3">
    <name type="scientific">Pseudonocardia hispaniensis</name>
    <dbReference type="NCBI Taxonomy" id="904933"/>
    <lineage>
        <taxon>Bacteria</taxon>
        <taxon>Bacillati</taxon>
        <taxon>Actinomycetota</taxon>
        <taxon>Actinomycetes</taxon>
        <taxon>Pseudonocardiales</taxon>
        <taxon>Pseudonocardiaceae</taxon>
        <taxon>Pseudonocardia</taxon>
    </lineage>
</organism>
<keyword evidence="3" id="KW-1185">Reference proteome</keyword>
<dbReference type="RefSeq" id="WP_379581800.1">
    <property type="nucleotide sequence ID" value="NZ_JBHSQW010000001.1"/>
</dbReference>
<dbReference type="Pfam" id="PF18478">
    <property type="entry name" value="PIN_10"/>
    <property type="match status" value="1"/>
</dbReference>
<name>A0ABW1IX42_9PSEU</name>
<sequence>MTWPGGPGGLVEKGAKDPQWLPVVGKAGLIVLTRDKRIRRRPLERRALLDNGVRAVFQTTGAHLDLFDQLRLWLRYWSEIEKLVEDMPGPWLASVTRGGVSIFDGPAKE</sequence>
<gene>
    <name evidence="2" type="ORF">ACFQE5_00705</name>
</gene>
<accession>A0ABW1IX42</accession>
<dbReference type="EMBL" id="JBHSQW010000001">
    <property type="protein sequence ID" value="MFC5992725.1"/>
    <property type="molecule type" value="Genomic_DNA"/>
</dbReference>
<reference evidence="3" key="1">
    <citation type="journal article" date="2019" name="Int. J. Syst. Evol. Microbiol.">
        <title>The Global Catalogue of Microorganisms (GCM) 10K type strain sequencing project: providing services to taxonomists for standard genome sequencing and annotation.</title>
        <authorList>
            <consortium name="The Broad Institute Genomics Platform"/>
            <consortium name="The Broad Institute Genome Sequencing Center for Infectious Disease"/>
            <person name="Wu L."/>
            <person name="Ma J."/>
        </authorList>
    </citation>
    <scope>NUCLEOTIDE SEQUENCE [LARGE SCALE GENOMIC DNA]</scope>
    <source>
        <strain evidence="3">CCM 8391</strain>
    </source>
</reference>